<proteinExistence type="predicted"/>
<evidence type="ECO:0000313" key="3">
    <source>
        <dbReference type="Proteomes" id="UP001174691"/>
    </source>
</evidence>
<feature type="region of interest" description="Disordered" evidence="1">
    <location>
        <begin position="966"/>
        <end position="1013"/>
    </location>
</feature>
<reference evidence="2" key="1">
    <citation type="submission" date="2022-07" db="EMBL/GenBank/DDBJ databases">
        <title>Fungi with potential for degradation of polypropylene.</title>
        <authorList>
            <person name="Gostincar C."/>
        </authorList>
    </citation>
    <scope>NUCLEOTIDE SEQUENCE</scope>
    <source>
        <strain evidence="2">EXF-13287</strain>
    </source>
</reference>
<keyword evidence="3" id="KW-1185">Reference proteome</keyword>
<evidence type="ECO:0000313" key="2">
    <source>
        <dbReference type="EMBL" id="KAJ9144466.1"/>
    </source>
</evidence>
<dbReference type="AlphaFoldDB" id="A0AA38S0K5"/>
<feature type="region of interest" description="Disordered" evidence="1">
    <location>
        <begin position="449"/>
        <end position="480"/>
    </location>
</feature>
<comment type="caution">
    <text evidence="2">The sequence shown here is derived from an EMBL/GenBank/DDBJ whole genome shotgun (WGS) entry which is preliminary data.</text>
</comment>
<evidence type="ECO:0000256" key="1">
    <source>
        <dbReference type="SAM" id="MobiDB-lite"/>
    </source>
</evidence>
<dbReference type="EMBL" id="JANBVN010000098">
    <property type="protein sequence ID" value="KAJ9144466.1"/>
    <property type="molecule type" value="Genomic_DNA"/>
</dbReference>
<dbReference type="Proteomes" id="UP001174691">
    <property type="component" value="Unassembled WGS sequence"/>
</dbReference>
<protein>
    <submittedName>
        <fullName evidence="2">Uncharacterized protein</fullName>
    </submittedName>
</protein>
<accession>A0AA38S0K5</accession>
<organism evidence="2 3">
    <name type="scientific">Coniochaeta hoffmannii</name>
    <dbReference type="NCBI Taxonomy" id="91930"/>
    <lineage>
        <taxon>Eukaryota</taxon>
        <taxon>Fungi</taxon>
        <taxon>Dikarya</taxon>
        <taxon>Ascomycota</taxon>
        <taxon>Pezizomycotina</taxon>
        <taxon>Sordariomycetes</taxon>
        <taxon>Sordariomycetidae</taxon>
        <taxon>Coniochaetales</taxon>
        <taxon>Coniochaetaceae</taxon>
        <taxon>Coniochaeta</taxon>
    </lineage>
</organism>
<name>A0AA38S0K5_9PEZI</name>
<gene>
    <name evidence="2" type="ORF">NKR19_g6403</name>
</gene>
<sequence length="1013" mass="110894">MASVVEFHVSSLWGIKPEGVREILTQLEASELEKAEFLFDSCRNWFQITCQEEDEPRIKRQLKQCLEDAEENVLEEDDALVDDEGVLVKSLDENVWIGLWDEAALLEAAFFTEFRLPDGFRGLPYAEVWDSMSYGSLRDLMTRDQFQEMQKLHGKVRVAANHSLTEVYLSSFAKQELDGVKAKLDVLLRIKELSPSEPAHLLWPEAYKERDGFLMTFDTRFLANIDPAFIRATYLDLGRWTDSFEDYEMLAEAITVRLCRYDEHRGYHTSLVGPKLKPRDHGRLKVGDRRYNFPARSVAHLYGAGIASKNPVRVSPERQYVGVQAVDSPYGEAMVERWLDQYEPSDGNRAATDNQVNGPSALDDENLIIFEEAAPSLPSGPDGGKANARLPSQTQSLLEIDDPFVSSESASTSVMFPMGPLKPKPQNASTLTVSKNRYAGPPLVEVDVQEKENDRAGSARAGSMRDASRGSAATKGVISTKSTARPDTAVAQLPGWFIQDTTTAVANLVAAGPYLRGKVGLRADLGRILITGMDYTALAFNASGSASNGWTKDTLLRHLNAGSGRGTGPSVIFTRMLSQDGEDIEHMLTTTDIATGQRLWKSEATERVVYSFHCISQGESFFVDLEADKRSAKFNYSLRTKQDDKSPIWIHCTLRSWDARIIMSHVDTHALEAKYGEFARSFVGSFAVTLPQNNYPQIQIGVHRGFGVSVESMRINSHFRFLSTDEKSYLNITEVEETVFKPSTIPATAKSANGMTSPEEWMFYIVNPKRTASDVRESEERGMPALWYEASITSVAADMELGHNANLPLGGKAPWNYDKLSGLGVVASIVKPALRMVQTMDTVGARNDNRQAAKLVLPRENTQEVPGATYLTKRDSSACSSSSQPRIPLSSPVALVQHAGPPGVVVGRASSHGCPTPPSTVPSPMPAVGGTVTAAASPAQRRGEAVGISRNNQNIVNAFAPGPENGGGGGGFGVTAPRAVSCTRPQGRRDPSSAGSEASRGPAAPYKPPNQFW</sequence>